<dbReference type="Proteomes" id="UP000283254">
    <property type="component" value="Unassembled WGS sequence"/>
</dbReference>
<keyword evidence="3" id="KW-1185">Reference proteome</keyword>
<evidence type="ECO:0000313" key="3">
    <source>
        <dbReference type="Proteomes" id="UP000283254"/>
    </source>
</evidence>
<feature type="chain" id="PRO_5019467442" description="Spore coat protein U domain-containing protein" evidence="1">
    <location>
        <begin position="24"/>
        <end position="85"/>
    </location>
</feature>
<dbReference type="OrthoDB" id="8759796at2"/>
<feature type="signal peptide" evidence="1">
    <location>
        <begin position="1"/>
        <end position="23"/>
    </location>
</feature>
<protein>
    <recommendedName>
        <fullName evidence="4">Spore coat protein U domain-containing protein</fullName>
    </recommendedName>
</protein>
<dbReference type="EMBL" id="JSAB01000081">
    <property type="protein sequence ID" value="RNF30910.1"/>
    <property type="molecule type" value="Genomic_DNA"/>
</dbReference>
<proteinExistence type="predicted"/>
<evidence type="ECO:0008006" key="4">
    <source>
        <dbReference type="Google" id="ProtNLM"/>
    </source>
</evidence>
<evidence type="ECO:0000313" key="2">
    <source>
        <dbReference type="EMBL" id="RNF30910.1"/>
    </source>
</evidence>
<reference evidence="2" key="1">
    <citation type="submission" date="2014-10" db="EMBL/GenBank/DDBJ databases">
        <title>Massilia sp. genome.</title>
        <authorList>
            <person name="Xu B."/>
            <person name="Dai L."/>
            <person name="Huang Z."/>
        </authorList>
    </citation>
    <scope>NUCLEOTIDE SEQUENCE [LARGE SCALE GENOMIC DNA]</scope>
    <source>
        <strain evidence="2">CFS-1</strain>
    </source>
</reference>
<comment type="caution">
    <text evidence="2">The sequence shown here is derived from an EMBL/GenBank/DDBJ whole genome shotgun (WGS) entry which is preliminary data.</text>
</comment>
<name>A0A422QLN2_9BURK</name>
<keyword evidence="1" id="KW-0732">Signal</keyword>
<organism evidence="2 3">
    <name type="scientific">Massilia aurea</name>
    <dbReference type="NCBI Taxonomy" id="373040"/>
    <lineage>
        <taxon>Bacteria</taxon>
        <taxon>Pseudomonadati</taxon>
        <taxon>Pseudomonadota</taxon>
        <taxon>Betaproteobacteria</taxon>
        <taxon>Burkholderiales</taxon>
        <taxon>Oxalobacteraceae</taxon>
        <taxon>Telluria group</taxon>
        <taxon>Massilia</taxon>
    </lineage>
</organism>
<dbReference type="RefSeq" id="WP_123069399.1">
    <property type="nucleotide sequence ID" value="NZ_JSAB01000081.1"/>
</dbReference>
<evidence type="ECO:0000256" key="1">
    <source>
        <dbReference type="SAM" id="SignalP"/>
    </source>
</evidence>
<sequence length="85" mass="8802">MLRASRLLAASLAAVTLALPAVADARVVSASFEARFEIVATCSVSVARSVDVACASPGTPYLLDSSAAPSQRSADLDARRVTVYF</sequence>
<dbReference type="AlphaFoldDB" id="A0A422QLN2"/>
<gene>
    <name evidence="2" type="ORF">NM04_10025</name>
</gene>
<accession>A0A422QLN2</accession>